<dbReference type="AlphaFoldDB" id="A0A6J6BB33"/>
<sequence length="154" mass="15858">MRARLLVPSLALLGLLSGCAGTIALQPAEAANDPACAEVMVRVPDVVAGLDRRSTNAQSTAAWGDPAAVILRCGLPDGGPSVLPCFTVDNVDWLRDDANDPNFTFVTYGRNPAVEVLIDSAAVSGTAVLSDLSIAVGTLEPLRVCVDATDVLGN</sequence>
<gene>
    <name evidence="1" type="ORF">UFOPK1413_00477</name>
    <name evidence="2" type="ORF">UFOPK1767_00068</name>
</gene>
<dbReference type="EMBL" id="CAEZTZ010000003">
    <property type="protein sequence ID" value="CAB4577704.1"/>
    <property type="molecule type" value="Genomic_DNA"/>
</dbReference>
<evidence type="ECO:0000313" key="1">
    <source>
        <dbReference type="EMBL" id="CAB4536085.1"/>
    </source>
</evidence>
<proteinExistence type="predicted"/>
<organism evidence="1">
    <name type="scientific">freshwater metagenome</name>
    <dbReference type="NCBI Taxonomy" id="449393"/>
    <lineage>
        <taxon>unclassified sequences</taxon>
        <taxon>metagenomes</taxon>
        <taxon>ecological metagenomes</taxon>
    </lineage>
</organism>
<reference evidence="1" key="1">
    <citation type="submission" date="2020-05" db="EMBL/GenBank/DDBJ databases">
        <authorList>
            <person name="Chiriac C."/>
            <person name="Salcher M."/>
            <person name="Ghai R."/>
            <person name="Kavagutti S V."/>
        </authorList>
    </citation>
    <scope>NUCLEOTIDE SEQUENCE</scope>
</reference>
<accession>A0A6J6BB33</accession>
<dbReference type="InterPro" id="IPR021903">
    <property type="entry name" value="DUF3515"/>
</dbReference>
<dbReference type="PROSITE" id="PS51257">
    <property type="entry name" value="PROKAR_LIPOPROTEIN"/>
    <property type="match status" value="1"/>
</dbReference>
<dbReference type="Pfam" id="PF12028">
    <property type="entry name" value="DUF3515"/>
    <property type="match status" value="1"/>
</dbReference>
<protein>
    <submittedName>
        <fullName evidence="1">Unannotated protein</fullName>
    </submittedName>
</protein>
<name>A0A6J6BB33_9ZZZZ</name>
<dbReference type="EMBL" id="CAEZSG010000056">
    <property type="protein sequence ID" value="CAB4536085.1"/>
    <property type="molecule type" value="Genomic_DNA"/>
</dbReference>
<evidence type="ECO:0000313" key="2">
    <source>
        <dbReference type="EMBL" id="CAB4577704.1"/>
    </source>
</evidence>